<dbReference type="InterPro" id="IPR017900">
    <property type="entry name" value="4Fe4S_Fe_S_CS"/>
</dbReference>
<keyword evidence="2" id="KW-0479">Metal-binding</keyword>
<evidence type="ECO:0000313" key="10">
    <source>
        <dbReference type="Proteomes" id="UP000183635"/>
    </source>
</evidence>
<sequence>MLTDHDPQDITRVLFQDFPLWMLVSFYIVAIGAMGVFLYGVWAQIRKYRRGKRSGAWTPFWPRMATMARQVAEHTTIRRRARGAGAAHMFIFYGFAVLFIGTTTITVDHDITGPAAGLHFWNGAFYLVFSLAMDLAGLSLIGGLLYMMYRRGWMALPRLDYHRPDRKPEDPDYDRSSYRREDWAFLWILVLIGVTGFLLEAVRLVWLQDNPAVWGYRWWSPVGALIAQAMAGLGVGPQGAATIRMVLWWTHGMLALTFIALIPYTKIKHIFTAMGSLAARDPQAKQRMPAADMEAERIGFSVLTDFSDKYLLNVDACTKCGRCHEACPANASGYPLSPRDLVLSLRELANDALSGARMPEGPIQVIGDGVNMIRPETLWSCRSCAACVEICPVGVEHLPMIVQMRRSLVEAGEFDTMLQPTLKSLQKSGNSLGESKRKRPRWTQKLDFEIKDARTEPVDVLWYVGDYASFDPRSQKVTITFARILKAAGIDFGILFEDEQTAGNDVRRVGEEGLFQSLAEANIELLNDCTFNTIVTTDPHTFNTIRNEYPEFGGNYTIEHASSLLERLIREGRIPQPANLDYRVTYHDPCHLGRINGCTEAPRQVLNSLGVELVELRRSRDNSFCCGAGGGRIWLPDPPELKKPAELRAAEAAEIPDLDVLVVNCPKCLNMLEDGVKGTGNEGNFRVLELTELLAEAMGLDKQKGTDEGGADEETRQSPVPA</sequence>
<feature type="transmembrane region" description="Helical" evidence="7">
    <location>
        <begin position="125"/>
        <end position="149"/>
    </location>
</feature>
<keyword evidence="4" id="KW-0408">Iron</keyword>
<dbReference type="InterPro" id="IPR036197">
    <property type="entry name" value="NarG-like_sf"/>
</dbReference>
<keyword evidence="5" id="KW-0411">Iron-sulfur</keyword>
<feature type="domain" description="4Fe-4S ferredoxin-type" evidence="8">
    <location>
        <begin position="369"/>
        <end position="401"/>
    </location>
</feature>
<feature type="transmembrane region" description="Helical" evidence="7">
    <location>
        <begin position="247"/>
        <end position="264"/>
    </location>
</feature>
<dbReference type="PROSITE" id="PS51379">
    <property type="entry name" value="4FE4S_FER_2"/>
    <property type="match status" value="2"/>
</dbReference>
<feature type="domain" description="4Fe-4S ferredoxin-type" evidence="8">
    <location>
        <begin position="308"/>
        <end position="337"/>
    </location>
</feature>
<dbReference type="OrthoDB" id="9806398at2"/>
<organism evidence="9 10">
    <name type="scientific">Paracoccus aminovorans</name>
    <dbReference type="NCBI Taxonomy" id="34004"/>
    <lineage>
        <taxon>Bacteria</taxon>
        <taxon>Pseudomonadati</taxon>
        <taxon>Pseudomonadota</taxon>
        <taxon>Alphaproteobacteria</taxon>
        <taxon>Rhodobacterales</taxon>
        <taxon>Paracoccaceae</taxon>
        <taxon>Paracoccus</taxon>
    </lineage>
</organism>
<keyword evidence="1" id="KW-0004">4Fe-4S</keyword>
<feature type="region of interest" description="Disordered" evidence="6">
    <location>
        <begin position="700"/>
        <end position="722"/>
    </location>
</feature>
<dbReference type="Gene3D" id="1.20.950.20">
    <property type="entry name" value="Transmembrane di-heme cytochromes, Chain C"/>
    <property type="match status" value="1"/>
</dbReference>
<dbReference type="RefSeq" id="WP_074966976.1">
    <property type="nucleotide sequence ID" value="NZ_CBCRYP010000014.1"/>
</dbReference>
<dbReference type="AlphaFoldDB" id="A0A1I2ZQK2"/>
<dbReference type="GO" id="GO:0016491">
    <property type="term" value="F:oxidoreductase activity"/>
    <property type="evidence" value="ECO:0007669"/>
    <property type="project" value="UniProtKB-KW"/>
</dbReference>
<dbReference type="PROSITE" id="PS00198">
    <property type="entry name" value="4FE4S_FER_1"/>
    <property type="match status" value="2"/>
</dbReference>
<dbReference type="Proteomes" id="UP000183635">
    <property type="component" value="Unassembled WGS sequence"/>
</dbReference>
<dbReference type="SUPFAM" id="SSF103501">
    <property type="entry name" value="Respiratory nitrate reductase 1 gamma chain"/>
    <property type="match status" value="1"/>
</dbReference>
<evidence type="ECO:0000256" key="6">
    <source>
        <dbReference type="SAM" id="MobiDB-lite"/>
    </source>
</evidence>
<dbReference type="STRING" id="34004.SAMN04488021_11022"/>
<evidence type="ECO:0000256" key="7">
    <source>
        <dbReference type="SAM" id="Phobius"/>
    </source>
</evidence>
<dbReference type="PANTHER" id="PTHR43255:SF1">
    <property type="entry name" value="IRON-SULFUR-BINDING OXIDOREDUCTASE FADF-RELATED"/>
    <property type="match status" value="1"/>
</dbReference>
<feature type="transmembrane region" description="Helical" evidence="7">
    <location>
        <begin position="184"/>
        <end position="206"/>
    </location>
</feature>
<keyword evidence="7" id="KW-0812">Transmembrane</keyword>
<accession>A0A1I2ZQK2</accession>
<protein>
    <submittedName>
        <fullName evidence="9">Fe-S oxidoreductase</fullName>
    </submittedName>
</protein>
<evidence type="ECO:0000256" key="2">
    <source>
        <dbReference type="ARBA" id="ARBA00022723"/>
    </source>
</evidence>
<dbReference type="InterPro" id="IPR017896">
    <property type="entry name" value="4Fe4S_Fe-S-bd"/>
</dbReference>
<evidence type="ECO:0000256" key="1">
    <source>
        <dbReference type="ARBA" id="ARBA00022485"/>
    </source>
</evidence>
<dbReference type="GO" id="GO:0046872">
    <property type="term" value="F:metal ion binding"/>
    <property type="evidence" value="ECO:0007669"/>
    <property type="project" value="UniProtKB-KW"/>
</dbReference>
<dbReference type="EMBL" id="FOPU01000010">
    <property type="protein sequence ID" value="SFH40103.1"/>
    <property type="molecule type" value="Genomic_DNA"/>
</dbReference>
<keyword evidence="3" id="KW-0560">Oxidoreductase</keyword>
<dbReference type="InterPro" id="IPR004017">
    <property type="entry name" value="Cys_rich_dom"/>
</dbReference>
<dbReference type="SUPFAM" id="SSF46548">
    <property type="entry name" value="alpha-helical ferredoxin"/>
    <property type="match status" value="1"/>
</dbReference>
<name>A0A1I2ZQK2_9RHOB</name>
<dbReference type="Pfam" id="PF13187">
    <property type="entry name" value="Fer4_9"/>
    <property type="match status" value="1"/>
</dbReference>
<gene>
    <name evidence="9" type="ORF">SAMN04488021_11022</name>
</gene>
<keyword evidence="7" id="KW-1133">Transmembrane helix</keyword>
<dbReference type="Pfam" id="PF02754">
    <property type="entry name" value="CCG"/>
    <property type="match status" value="2"/>
</dbReference>
<dbReference type="InterPro" id="IPR051460">
    <property type="entry name" value="HdrC_iron-sulfur_subunit"/>
</dbReference>
<evidence type="ECO:0000256" key="3">
    <source>
        <dbReference type="ARBA" id="ARBA00023002"/>
    </source>
</evidence>
<dbReference type="GO" id="GO:0051539">
    <property type="term" value="F:4 iron, 4 sulfur cluster binding"/>
    <property type="evidence" value="ECO:0007669"/>
    <property type="project" value="UniProtKB-KW"/>
</dbReference>
<evidence type="ECO:0000259" key="8">
    <source>
        <dbReference type="PROSITE" id="PS51379"/>
    </source>
</evidence>
<keyword evidence="10" id="KW-1185">Reference proteome</keyword>
<feature type="transmembrane region" description="Helical" evidence="7">
    <location>
        <begin position="20"/>
        <end position="43"/>
    </location>
</feature>
<feature type="transmembrane region" description="Helical" evidence="7">
    <location>
        <begin position="86"/>
        <end position="105"/>
    </location>
</feature>
<feature type="transmembrane region" description="Helical" evidence="7">
    <location>
        <begin position="218"/>
        <end position="235"/>
    </location>
</feature>
<evidence type="ECO:0000313" key="9">
    <source>
        <dbReference type="EMBL" id="SFH40103.1"/>
    </source>
</evidence>
<evidence type="ECO:0000256" key="4">
    <source>
        <dbReference type="ARBA" id="ARBA00023004"/>
    </source>
</evidence>
<dbReference type="PANTHER" id="PTHR43255">
    <property type="entry name" value="IRON-SULFUR-BINDING OXIDOREDUCTASE FADF-RELATED-RELATED"/>
    <property type="match status" value="1"/>
</dbReference>
<dbReference type="Gene3D" id="1.10.1060.10">
    <property type="entry name" value="Alpha-helical ferredoxin"/>
    <property type="match status" value="1"/>
</dbReference>
<dbReference type="InterPro" id="IPR009051">
    <property type="entry name" value="Helical_ferredxn"/>
</dbReference>
<evidence type="ECO:0000256" key="5">
    <source>
        <dbReference type="ARBA" id="ARBA00023014"/>
    </source>
</evidence>
<reference evidence="9 10" key="1">
    <citation type="submission" date="2016-10" db="EMBL/GenBank/DDBJ databases">
        <authorList>
            <person name="de Groot N.N."/>
        </authorList>
    </citation>
    <scope>NUCLEOTIDE SEQUENCE [LARGE SCALE GENOMIC DNA]</scope>
    <source>
        <strain evidence="9 10">DSM 8537</strain>
    </source>
</reference>
<proteinExistence type="predicted"/>
<dbReference type="GO" id="GO:0005886">
    <property type="term" value="C:plasma membrane"/>
    <property type="evidence" value="ECO:0007669"/>
    <property type="project" value="TreeGrafter"/>
</dbReference>
<keyword evidence="7" id="KW-0472">Membrane</keyword>